<dbReference type="InterPro" id="IPR013783">
    <property type="entry name" value="Ig-like_fold"/>
</dbReference>
<dbReference type="PANTHER" id="PTHR46127:SF1">
    <property type="entry name" value="CILIA- AND FLAGELLA-ASSOCIATED PROTEIN 65"/>
    <property type="match status" value="1"/>
</dbReference>
<keyword evidence="4" id="KW-1185">Reference proteome</keyword>
<dbReference type="InterPro" id="IPR058536">
    <property type="entry name" value="Ig_CFAP65_4th"/>
</dbReference>
<dbReference type="PANTHER" id="PTHR46127">
    <property type="entry name" value="CILIA- AND FLAGELLA-ASSOCIATED PROTEIN 65"/>
    <property type="match status" value="1"/>
</dbReference>
<dbReference type="Pfam" id="PF24816">
    <property type="entry name" value="Ig_CFAP65__9th"/>
    <property type="match status" value="1"/>
</dbReference>
<gene>
    <name evidence="3" type="ORF">CVLEPA_LOCUS3658</name>
</gene>
<dbReference type="Pfam" id="PF25249">
    <property type="entry name" value="Ig_CFAP65_7th"/>
    <property type="match status" value="1"/>
</dbReference>
<feature type="region of interest" description="Disordered" evidence="1">
    <location>
        <begin position="1847"/>
        <end position="1890"/>
    </location>
</feature>
<evidence type="ECO:0000256" key="1">
    <source>
        <dbReference type="SAM" id="MobiDB-lite"/>
    </source>
</evidence>
<dbReference type="Pfam" id="PF24507">
    <property type="entry name" value="Ig_CFAP65_4th"/>
    <property type="match status" value="1"/>
</dbReference>
<feature type="compositionally biased region" description="Polar residues" evidence="1">
    <location>
        <begin position="1863"/>
        <end position="1872"/>
    </location>
</feature>
<proteinExistence type="predicted"/>
<evidence type="ECO:0000313" key="4">
    <source>
        <dbReference type="Proteomes" id="UP001642483"/>
    </source>
</evidence>
<feature type="region of interest" description="Disordered" evidence="1">
    <location>
        <begin position="1758"/>
        <end position="1789"/>
    </location>
</feature>
<dbReference type="Gene3D" id="2.60.40.10">
    <property type="entry name" value="Immunoglobulins"/>
    <property type="match status" value="10"/>
</dbReference>
<dbReference type="Pfam" id="PF24771">
    <property type="entry name" value="Ig_CFAP74_1st"/>
    <property type="match status" value="1"/>
</dbReference>
<dbReference type="Pfam" id="PF25248">
    <property type="entry name" value="Ig_CFAP65_8th"/>
    <property type="match status" value="1"/>
</dbReference>
<dbReference type="InterPro" id="IPR052614">
    <property type="entry name" value="CFAP65"/>
</dbReference>
<comment type="caution">
    <text evidence="3">The sequence shown here is derived from an EMBL/GenBank/DDBJ whole genome shotgun (WGS) entry which is preliminary data.</text>
</comment>
<dbReference type="InterPro" id="IPR000535">
    <property type="entry name" value="MSP_dom"/>
</dbReference>
<evidence type="ECO:0000313" key="3">
    <source>
        <dbReference type="EMBL" id="CAK8673924.1"/>
    </source>
</evidence>
<dbReference type="Proteomes" id="UP001642483">
    <property type="component" value="Unassembled WGS sequence"/>
</dbReference>
<organism evidence="3 4">
    <name type="scientific">Clavelina lepadiformis</name>
    <name type="common">Light-bulb sea squirt</name>
    <name type="synonym">Ascidia lepadiformis</name>
    <dbReference type="NCBI Taxonomy" id="159417"/>
    <lineage>
        <taxon>Eukaryota</taxon>
        <taxon>Metazoa</taxon>
        <taxon>Chordata</taxon>
        <taxon>Tunicata</taxon>
        <taxon>Ascidiacea</taxon>
        <taxon>Aplousobranchia</taxon>
        <taxon>Clavelinidae</taxon>
        <taxon>Clavelina</taxon>
    </lineage>
</organism>
<feature type="region of interest" description="Disordered" evidence="1">
    <location>
        <begin position="1700"/>
        <end position="1735"/>
    </location>
</feature>
<dbReference type="InterPro" id="IPR056344">
    <property type="entry name" value="Ig_CFAP65-like_9th"/>
</dbReference>
<name>A0ABP0F663_CLALP</name>
<accession>A0ABP0F663</accession>
<sequence length="1890" mass="212518">MITADTRSLAATSNRTKVTRVAQPLLTSEICSKVATPVPPSTSATRHESLAHRNRKTGALSSSRISIQQKDAPGLVYRNLGLEVRPERVIWKGWEPGEEYTRNLTLKNVHVKTQKIRYKVPSSRFFSTLFPQVVVLSAGTSFTLPITFRPLEKERYEDKIEFITSRGSFTICLQALLPELNLHLPESVHFGLSAVHDTAELTFEMRNLSTELIANYSWEVPEPFAILPSTGSLPPKTSCWVRGVFRPTSARVYEASVICFYGDDKKIIMKWEGVGKFPHLLISTESKISNEINNKPATLVFGSRSVHQSVEKLICLHNLSNVKAQFKFSQPSGTAWMDRAYTCHVADGVLPPMGSMRVPIKYTPQLVDATSIDYFEVSTVGNIGKSTLKCIGGCNGPNMQLSASTINFGVVTPEKSATHTLQLQNDSGSPAYYQIHLDEEFAVFSINANSGLLQPNETKTAILTFSPPYPINYYKKVTILVHDQEPLFLHLMGSCHSAECKPPPLKSEHLERYNVHASRGLSFYSPDILNNQFKEGKVVEDNDGCLILASDDLDHKYPPQSGMLEYFDDGHNTEVTHHPPHVSLDRMSIWMGEVQFKSSSQEGLTMTLQMTNHTRGKITTMWIPDPLAIFQVVPSICDIPPMKSTDFRVIFKPNAPNQFFGKQLECYAFYKCLRDYRLVEEKFVCPPWLVAVDVAGHTFNGKNETFLPEYSLSSSPITMPPVTSNESSFRTILLENHGTSSILYQFLKNNNHFTVKPSHGLTRSKYHISVVRLVPDKVADFQTNMTLRLNDNVKHDQDLKLIGTGEQAELLLGNCGELFFRPTCIRTCISSDYEVHNAGRLPIKFKWVLSKEDAKHLSIEQPEGIMLPNETQKHLWTFQPSEVKKYVFKPQCLAWPYNPKSNLLMQYASQHARKFVLRAVGEGSEGDIKAERCNIDYGCVISGTSKAEPLVIVNDSQCDLHFKLSVEQFINSQYGDEPDENEPIGLKLNKWNGVIAARSKTVITAMVHPYRRVLYTWSLFYELFNSAGKSITPNCKYLLCQLSADGVFPTLAITDARSSGSGANISKTQLWRWFSLEHLNSCLDSDPDEAELIYSVSTRHSTSRRPSVYTKSIMDFNFGAASITSEPCYVSMMVKNSGSVATEWAFLFPKDLELDIDYWAESGLFDSDELHELHIQDNKLFTVYPSKGNLQPGESRTILFTYKHDVAGTHRLPVLLKIEKGKEILINFIGVTVELNRQYLHFPGTKHVFTPVPIGGPTPPKQLYEMYNGGAMAAIYEVDLAPLHLLESSNYDHPVFTCLNPQGEISPGTSANLEWIFSPLESKTYVVDIPIHIVGGDTALITFKGIGYDSRTMGTSMPMFDQPPEYTAVPSSQRVPVPGQLLFLSEERIGFGNIPLFGRARHVVFLMNKSENRPITYSWHATSEVVNDVLRVEPVQGYLEPGQKVMTKISFCAAGQPSFYDLDLICEVVDEIKMGEYHSELAAWEKEQNRQVQEFVITDNDTDDVLRDSRTEFHTGPSKFESFTTSPRRNLENVLNKRTSPIRLTESKLSNVVAKSEKKSYSTLPPIRFEDPVKFPSNRSRLLRQSEAAARNEWVQPCPPKPFIAHLGVTARTHDIAEFRTNFGGDNNKQFIDRTLQIDYPVPPKSSAEDQYPLTTCNDVEKEMVVSVMSDVIRGLLDDPTFHEAVKDLTDEVVPFFRQVPRDEKLDEEEQRKDERESEEKLNEPVHGDNTSDQLVTEEMRNLSSPGKFMDEILKHEEEVSLDEGAKDRDMERANEDSPRALECEGRSTAQMSLSQKNLIDDQLKKSPLFGALLEDILASTVGNIMEEALKGEVILTARPRVIALPPSRVPSAAERQQPHPPSSQKGDSSSNKGKRSWNSSSRVSTSSKR</sequence>
<reference evidence="3 4" key="1">
    <citation type="submission" date="2024-02" db="EMBL/GenBank/DDBJ databases">
        <authorList>
            <person name="Daric V."/>
            <person name="Darras S."/>
        </authorList>
    </citation>
    <scope>NUCLEOTIDE SEQUENCE [LARGE SCALE GENOMIC DNA]</scope>
</reference>
<dbReference type="InterPro" id="IPR056305">
    <property type="entry name" value="Ig_CFAP65_10th"/>
</dbReference>
<feature type="region of interest" description="Disordered" evidence="1">
    <location>
        <begin position="37"/>
        <end position="62"/>
    </location>
</feature>
<dbReference type="PROSITE" id="PS50202">
    <property type="entry name" value="MSP"/>
    <property type="match status" value="1"/>
</dbReference>
<feature type="domain" description="MSP" evidence="2">
    <location>
        <begin position="1365"/>
        <end position="1502"/>
    </location>
</feature>
<dbReference type="Pfam" id="PF24291">
    <property type="entry name" value="Ig_CFAP65"/>
    <property type="match status" value="1"/>
</dbReference>
<dbReference type="InterPro" id="IPR057470">
    <property type="entry name" value="Ig_CFAP65_7th"/>
</dbReference>
<feature type="compositionally biased region" description="Basic and acidic residues" evidence="1">
    <location>
        <begin position="1700"/>
        <end position="1727"/>
    </location>
</feature>
<protein>
    <recommendedName>
        <fullName evidence="2">MSP domain-containing protein</fullName>
    </recommendedName>
</protein>
<evidence type="ECO:0000259" key="2">
    <source>
        <dbReference type="PROSITE" id="PS50202"/>
    </source>
</evidence>
<feature type="compositionally biased region" description="Low complexity" evidence="1">
    <location>
        <begin position="1877"/>
        <end position="1890"/>
    </location>
</feature>
<dbReference type="InterPro" id="IPR057467">
    <property type="entry name" value="Ig_CFAP65_8th"/>
</dbReference>
<dbReference type="EMBL" id="CAWYQH010000002">
    <property type="protein sequence ID" value="CAK8673924.1"/>
    <property type="molecule type" value="Genomic_DNA"/>
</dbReference>
<feature type="compositionally biased region" description="Basic and acidic residues" evidence="1">
    <location>
        <begin position="1758"/>
        <end position="1786"/>
    </location>
</feature>